<sequence length="327" mass="37096">MLSCLLLLDNSIIYQNTITYKLTMTMACIGPSIEKSMMKWQGIDEFVHVAEAMSFTQAAKKMQVSTAQVSRQVTLLEERLNVKLLYRTTRKVSLTEEGELYYQHCRNILNHLDEAELSITNRQSNPKGRIKLTAPVTYGEYKVLPLINDFVGLYPEIEVSANLTNQQVDLVEEGYDLAIRLGSLSDSSLMAKKLSTRSLYVCASPEYINTHGQPQNIVDLAAHNCLVGTLDHWHFNENGMQKNYRVSGRLHYNSGFALADAALKSQGIVQLPDYYVQKHLDDGSLVELLGEYRLADEGIWALYPFNRQLSPKIRLLVDYLAEHLNED</sequence>
<keyword evidence="3" id="KW-0238">DNA-binding</keyword>
<dbReference type="EMBL" id="MDCJ01000002">
    <property type="protein sequence ID" value="ODS12478.1"/>
    <property type="molecule type" value="Genomic_DNA"/>
</dbReference>
<evidence type="ECO:0000313" key="7">
    <source>
        <dbReference type="Proteomes" id="UP000095131"/>
    </source>
</evidence>
<organism evidence="6 7">
    <name type="scientific">Vibrio scophthalmi</name>
    <dbReference type="NCBI Taxonomy" id="45658"/>
    <lineage>
        <taxon>Bacteria</taxon>
        <taxon>Pseudomonadati</taxon>
        <taxon>Pseudomonadota</taxon>
        <taxon>Gammaproteobacteria</taxon>
        <taxon>Vibrionales</taxon>
        <taxon>Vibrionaceae</taxon>
        <taxon>Vibrio</taxon>
    </lineage>
</organism>
<dbReference type="InterPro" id="IPR036390">
    <property type="entry name" value="WH_DNA-bd_sf"/>
</dbReference>
<keyword evidence="4" id="KW-0804">Transcription</keyword>
<comment type="similarity">
    <text evidence="1">Belongs to the LysR transcriptional regulatory family.</text>
</comment>
<dbReference type="Pfam" id="PF00126">
    <property type="entry name" value="HTH_1"/>
    <property type="match status" value="1"/>
</dbReference>
<dbReference type="InterPro" id="IPR036388">
    <property type="entry name" value="WH-like_DNA-bd_sf"/>
</dbReference>
<evidence type="ECO:0000256" key="1">
    <source>
        <dbReference type="ARBA" id="ARBA00009437"/>
    </source>
</evidence>
<dbReference type="InterPro" id="IPR000847">
    <property type="entry name" value="LysR_HTH_N"/>
</dbReference>
<dbReference type="InterPro" id="IPR005119">
    <property type="entry name" value="LysR_subst-bd"/>
</dbReference>
<dbReference type="GO" id="GO:0003700">
    <property type="term" value="F:DNA-binding transcription factor activity"/>
    <property type="evidence" value="ECO:0007669"/>
    <property type="project" value="InterPro"/>
</dbReference>
<proteinExistence type="inferred from homology"/>
<dbReference type="InterPro" id="IPR058163">
    <property type="entry name" value="LysR-type_TF_proteobact-type"/>
</dbReference>
<evidence type="ECO:0000313" key="6">
    <source>
        <dbReference type="EMBL" id="ODS12478.1"/>
    </source>
</evidence>
<dbReference type="FunFam" id="1.10.10.10:FF:000001">
    <property type="entry name" value="LysR family transcriptional regulator"/>
    <property type="match status" value="1"/>
</dbReference>
<dbReference type="GO" id="GO:0006351">
    <property type="term" value="P:DNA-templated transcription"/>
    <property type="evidence" value="ECO:0007669"/>
    <property type="project" value="TreeGrafter"/>
</dbReference>
<accession>A0A1E3WRU2</accession>
<dbReference type="PANTHER" id="PTHR30537:SF10">
    <property type="entry name" value="TRANSCRIPTIONAL REGULATOR-RELATED"/>
    <property type="match status" value="1"/>
</dbReference>
<feature type="domain" description="HTH lysR-type" evidence="5">
    <location>
        <begin position="38"/>
        <end position="95"/>
    </location>
</feature>
<dbReference type="PATRIC" id="fig|45658.8.peg.2771"/>
<dbReference type="Gene3D" id="1.10.10.10">
    <property type="entry name" value="Winged helix-like DNA-binding domain superfamily/Winged helix DNA-binding domain"/>
    <property type="match status" value="1"/>
</dbReference>
<reference evidence="6 7" key="1">
    <citation type="submission" date="2016-08" db="EMBL/GenBank/DDBJ databases">
        <title>Genome sequencing of Vibrio scophthalmi strain FP3289, an isolated from Paralichthys olivaceus.</title>
        <authorList>
            <person name="Han H.-J."/>
        </authorList>
    </citation>
    <scope>NUCLEOTIDE SEQUENCE [LARGE SCALE GENOMIC DNA]</scope>
    <source>
        <strain evidence="6 7">FP3289</strain>
    </source>
</reference>
<dbReference type="AlphaFoldDB" id="A0A1E3WRU2"/>
<protein>
    <submittedName>
        <fullName evidence="6">Hca operon transcriptional activator HcaR</fullName>
    </submittedName>
</protein>
<dbReference type="FunFam" id="3.40.190.290:FF:000001">
    <property type="entry name" value="Transcriptional regulator, LysR family"/>
    <property type="match status" value="1"/>
</dbReference>
<comment type="caution">
    <text evidence="6">The sequence shown here is derived from an EMBL/GenBank/DDBJ whole genome shotgun (WGS) entry which is preliminary data.</text>
</comment>
<name>A0A1E3WRU2_9VIBR</name>
<evidence type="ECO:0000256" key="4">
    <source>
        <dbReference type="ARBA" id="ARBA00023163"/>
    </source>
</evidence>
<evidence type="ECO:0000256" key="2">
    <source>
        <dbReference type="ARBA" id="ARBA00023015"/>
    </source>
</evidence>
<evidence type="ECO:0000259" key="5">
    <source>
        <dbReference type="PROSITE" id="PS50931"/>
    </source>
</evidence>
<dbReference type="PROSITE" id="PS50931">
    <property type="entry name" value="HTH_LYSR"/>
    <property type="match status" value="1"/>
</dbReference>
<dbReference type="PANTHER" id="PTHR30537">
    <property type="entry name" value="HTH-TYPE TRANSCRIPTIONAL REGULATOR"/>
    <property type="match status" value="1"/>
</dbReference>
<dbReference type="SUPFAM" id="SSF46785">
    <property type="entry name" value="Winged helix' DNA-binding domain"/>
    <property type="match status" value="1"/>
</dbReference>
<dbReference type="Pfam" id="PF03466">
    <property type="entry name" value="LysR_substrate"/>
    <property type="match status" value="1"/>
</dbReference>
<dbReference type="Proteomes" id="UP000095131">
    <property type="component" value="Unassembled WGS sequence"/>
</dbReference>
<dbReference type="GO" id="GO:0043565">
    <property type="term" value="F:sequence-specific DNA binding"/>
    <property type="evidence" value="ECO:0007669"/>
    <property type="project" value="TreeGrafter"/>
</dbReference>
<keyword evidence="2" id="KW-0805">Transcription regulation</keyword>
<evidence type="ECO:0000256" key="3">
    <source>
        <dbReference type="ARBA" id="ARBA00023125"/>
    </source>
</evidence>
<gene>
    <name evidence="6" type="ORF">VSF3289_02792</name>
</gene>
<dbReference type="Gene3D" id="3.40.190.290">
    <property type="match status" value="1"/>
</dbReference>
<dbReference type="SUPFAM" id="SSF53850">
    <property type="entry name" value="Periplasmic binding protein-like II"/>
    <property type="match status" value="1"/>
</dbReference>